<name>A0A9X1TX62_9SPHN</name>
<keyword evidence="1" id="KW-0812">Transmembrane</keyword>
<gene>
    <name evidence="2" type="ORF">LVY65_01875</name>
</gene>
<dbReference type="RefSeq" id="WP_235066313.1">
    <property type="nucleotide sequence ID" value="NZ_JAKFGM010000001.1"/>
</dbReference>
<proteinExistence type="predicted"/>
<dbReference type="Proteomes" id="UP001139410">
    <property type="component" value="Unassembled WGS sequence"/>
</dbReference>
<protein>
    <recommendedName>
        <fullName evidence="4">Glycerophosphoryl diester phosphodiesterase membrane domain-containing protein</fullName>
    </recommendedName>
</protein>
<feature type="transmembrane region" description="Helical" evidence="1">
    <location>
        <begin position="188"/>
        <end position="221"/>
    </location>
</feature>
<sequence>MSALSIGKAWDEAKASLQAHRKLIVPVALGMVLLPAVIVSMVEPQVPAGQEPPPGPWMLVALAMLIVMMAGQIAIVLLVNGWKGSVGEAIKQSSRRVPTLILAALAVSVPVILLFSAVLAITAIDSLESGQFDWTSISGTGWLMLAVCFLLLLYVAVRLLPLVAVAACETTGPIATLKRCFALTSGHFWQLLGFIVMLMIGFLIVAMVVGIVVGGMVTLAFGQPESWSISLLLIALAGGLVQAGFVLVYTGMLARIYAQLSAGQPSVPEVRHNG</sequence>
<accession>A0A9X1TX62</accession>
<dbReference type="AlphaFoldDB" id="A0A9X1TX62"/>
<reference evidence="2" key="1">
    <citation type="submission" date="2022-01" db="EMBL/GenBank/DDBJ databases">
        <authorList>
            <person name="Jo J.-H."/>
            <person name="Im W.-T."/>
        </authorList>
    </citation>
    <scope>NUCLEOTIDE SEQUENCE</scope>
    <source>
        <strain evidence="2">G124</strain>
    </source>
</reference>
<evidence type="ECO:0000313" key="3">
    <source>
        <dbReference type="Proteomes" id="UP001139410"/>
    </source>
</evidence>
<evidence type="ECO:0000256" key="1">
    <source>
        <dbReference type="SAM" id="Phobius"/>
    </source>
</evidence>
<evidence type="ECO:0000313" key="2">
    <source>
        <dbReference type="EMBL" id="MCF2513818.1"/>
    </source>
</evidence>
<evidence type="ECO:0008006" key="4">
    <source>
        <dbReference type="Google" id="ProtNLM"/>
    </source>
</evidence>
<feature type="transmembrane region" description="Helical" evidence="1">
    <location>
        <begin position="100"/>
        <end position="122"/>
    </location>
</feature>
<feature type="transmembrane region" description="Helical" evidence="1">
    <location>
        <begin position="57"/>
        <end position="79"/>
    </location>
</feature>
<feature type="transmembrane region" description="Helical" evidence="1">
    <location>
        <begin position="227"/>
        <end position="249"/>
    </location>
</feature>
<keyword evidence="1" id="KW-0472">Membrane</keyword>
<dbReference type="EMBL" id="JAKFGM010000001">
    <property type="protein sequence ID" value="MCF2513818.1"/>
    <property type="molecule type" value="Genomic_DNA"/>
</dbReference>
<comment type="caution">
    <text evidence="2">The sequence shown here is derived from an EMBL/GenBank/DDBJ whole genome shotgun (WGS) entry which is preliminary data.</text>
</comment>
<feature type="transmembrane region" description="Helical" evidence="1">
    <location>
        <begin position="23"/>
        <end position="42"/>
    </location>
</feature>
<organism evidence="2 3">
    <name type="scientific">Sphingomonas cremea</name>
    <dbReference type="NCBI Taxonomy" id="2904799"/>
    <lineage>
        <taxon>Bacteria</taxon>
        <taxon>Pseudomonadati</taxon>
        <taxon>Pseudomonadota</taxon>
        <taxon>Alphaproteobacteria</taxon>
        <taxon>Sphingomonadales</taxon>
        <taxon>Sphingomonadaceae</taxon>
        <taxon>Sphingomonas</taxon>
    </lineage>
</organism>
<keyword evidence="1" id="KW-1133">Transmembrane helix</keyword>
<feature type="transmembrane region" description="Helical" evidence="1">
    <location>
        <begin position="142"/>
        <end position="167"/>
    </location>
</feature>
<keyword evidence="3" id="KW-1185">Reference proteome</keyword>